<dbReference type="Gene3D" id="1.20.120.450">
    <property type="entry name" value="dinb family like domain"/>
    <property type="match status" value="1"/>
</dbReference>
<evidence type="ECO:0000313" key="1">
    <source>
        <dbReference type="EMBL" id="MDP5306634.1"/>
    </source>
</evidence>
<comment type="caution">
    <text evidence="1">The sequence shown here is derived from an EMBL/GenBank/DDBJ whole genome shotgun (WGS) entry which is preliminary data.</text>
</comment>
<dbReference type="EMBL" id="JAVAMQ010000004">
    <property type="protein sequence ID" value="MDP5306634.1"/>
    <property type="molecule type" value="Genomic_DNA"/>
</dbReference>
<dbReference type="Proteomes" id="UP001224997">
    <property type="component" value="Unassembled WGS sequence"/>
</dbReference>
<protein>
    <recommendedName>
        <fullName evidence="3">Maleylpyruvate isomerase</fullName>
    </recommendedName>
</protein>
<name>A0ABT9JAE3_9RHOB</name>
<evidence type="ECO:0000313" key="2">
    <source>
        <dbReference type="Proteomes" id="UP001224997"/>
    </source>
</evidence>
<accession>A0ABT9JAE3</accession>
<proteinExistence type="predicted"/>
<dbReference type="InterPro" id="IPR034660">
    <property type="entry name" value="DinB/YfiT-like"/>
</dbReference>
<sequence length="185" mass="19840">MSDLDTARAALRERQGAGARHDAAAAPAGALAMARRGRAYLARIVNGLDDESLWAESAREGFSRRRVIAAAALEARAIAQVLEDATGRTGDRADTDAAALDLAETLPDRALRHLAAHAEVHLNVVWRDLTDAEWDLPVRLASGEVAARDTAHMHALTLWRAAIDLRAGGRLRDIPAALAQDLTHP</sequence>
<gene>
    <name evidence="1" type="ORF">Q5Y72_05975</name>
</gene>
<reference evidence="1 2" key="1">
    <citation type="submission" date="2023-08" db="EMBL/GenBank/DDBJ databases">
        <authorList>
            <person name="Park J.-S."/>
        </authorList>
    </citation>
    <scope>NUCLEOTIDE SEQUENCE [LARGE SCALE GENOMIC DNA]</scope>
    <source>
        <strain evidence="1 2">2205BS29-5</strain>
    </source>
</reference>
<dbReference type="SUPFAM" id="SSF109854">
    <property type="entry name" value="DinB/YfiT-like putative metalloenzymes"/>
    <property type="match status" value="1"/>
</dbReference>
<evidence type="ECO:0008006" key="3">
    <source>
        <dbReference type="Google" id="ProtNLM"/>
    </source>
</evidence>
<organism evidence="1 2">
    <name type="scientific">Paracoccus spongiarum</name>
    <dbReference type="NCBI Taxonomy" id="3064387"/>
    <lineage>
        <taxon>Bacteria</taxon>
        <taxon>Pseudomonadati</taxon>
        <taxon>Pseudomonadota</taxon>
        <taxon>Alphaproteobacteria</taxon>
        <taxon>Rhodobacterales</taxon>
        <taxon>Paracoccaceae</taxon>
        <taxon>Paracoccus</taxon>
    </lineage>
</organism>
<keyword evidence="2" id="KW-1185">Reference proteome</keyword>
<dbReference type="RefSeq" id="WP_305962483.1">
    <property type="nucleotide sequence ID" value="NZ_JAVAMQ010000004.1"/>
</dbReference>